<gene>
    <name evidence="2" type="ORF">AArc1_1995</name>
    <name evidence="3" type="ORF">AArcMg_1644</name>
</gene>
<dbReference type="Proteomes" id="UP000258613">
    <property type="component" value="Chromosome"/>
</dbReference>
<organism evidence="3 4">
    <name type="scientific">Natrarchaeobaculum sulfurireducens</name>
    <dbReference type="NCBI Taxonomy" id="2044521"/>
    <lineage>
        <taxon>Archaea</taxon>
        <taxon>Methanobacteriati</taxon>
        <taxon>Methanobacteriota</taxon>
        <taxon>Stenosarchaea group</taxon>
        <taxon>Halobacteria</taxon>
        <taxon>Halobacteriales</taxon>
        <taxon>Natrialbaceae</taxon>
        <taxon>Natrarchaeobaculum</taxon>
    </lineage>
</organism>
<accession>A0A346PQ60</accession>
<accession>A0A346PFL9</accession>
<evidence type="ECO:0000313" key="3">
    <source>
        <dbReference type="EMBL" id="AXR81655.1"/>
    </source>
</evidence>
<reference evidence="3" key="3">
    <citation type="journal article" date="2019" name="Int. J. Syst. Evol. Microbiol.">
        <title>Natronolimnobius sulfurireducens sp. nov. and Halalkaliarchaeum desulfuricum gen. nov., sp. nov., the first sulfur-respiring alkaliphilic haloarchaea from hypersaline alkaline lakes.</title>
        <authorList>
            <person name="Sorokin D.Y."/>
            <person name="Yakimov M."/>
            <person name="Messina E."/>
            <person name="Merkel A.Y."/>
            <person name="Bale N.J."/>
            <person name="Sinninghe Damste J.S."/>
        </authorList>
    </citation>
    <scope>NUCLEOTIDE SEQUENCE</scope>
    <source>
        <strain evidence="3">AArc-Mg</strain>
        <strain evidence="2">AArc1</strain>
    </source>
</reference>
<dbReference type="Proteomes" id="UP000258707">
    <property type="component" value="Chromosome"/>
</dbReference>
<evidence type="ECO:0000313" key="4">
    <source>
        <dbReference type="Proteomes" id="UP000258613"/>
    </source>
</evidence>
<dbReference type="KEGG" id="nag:AArcMg_1644"/>
<name>A0A346PQ60_9EURY</name>
<feature type="region of interest" description="Disordered" evidence="1">
    <location>
        <begin position="1"/>
        <end position="21"/>
    </location>
</feature>
<dbReference type="RefSeq" id="WP_154670602.1">
    <property type="nucleotide sequence ID" value="NZ_CP024047.1"/>
</dbReference>
<dbReference type="AlphaFoldDB" id="A0A346PQ60"/>
<evidence type="ECO:0000313" key="2">
    <source>
        <dbReference type="EMBL" id="AXR78314.1"/>
    </source>
</evidence>
<dbReference type="EMBL" id="CP024047">
    <property type="protein sequence ID" value="AXR78314.1"/>
    <property type="molecule type" value="Genomic_DNA"/>
</dbReference>
<dbReference type="EMBL" id="CP027033">
    <property type="protein sequence ID" value="AXR81655.1"/>
    <property type="molecule type" value="Genomic_DNA"/>
</dbReference>
<evidence type="ECO:0000313" key="5">
    <source>
        <dbReference type="Proteomes" id="UP000258707"/>
    </source>
</evidence>
<dbReference type="KEGG" id="nan:AArc1_1995"/>
<sequence>MSTASGFEDVGREFEIGGTEDIDEETQVAILSSTERYCVVFQPLEESSDAETR</sequence>
<dbReference type="OrthoDB" id="106754at2157"/>
<protein>
    <submittedName>
        <fullName evidence="3">Uncharacterized protein</fullName>
    </submittedName>
</protein>
<evidence type="ECO:0000256" key="1">
    <source>
        <dbReference type="SAM" id="MobiDB-lite"/>
    </source>
</evidence>
<dbReference type="GeneID" id="42486313"/>
<reference evidence="4" key="2">
    <citation type="submission" date="2018-02" db="EMBL/GenBank/DDBJ databases">
        <title>Phenotypic and genomic properties of facultatively anaerobic sulfur-reducing natronoarchaea from hypersaline soda lakes.</title>
        <authorList>
            <person name="Sorokin D.Y."/>
            <person name="Kublanov I.V."/>
            <person name="Roman P."/>
            <person name="Sinninghe Damste J.S."/>
            <person name="Golyshin P.N."/>
            <person name="Rojo D."/>
            <person name="Ciordia S."/>
            <person name="Mena M.D.C."/>
            <person name="Ferrer M."/>
            <person name="Messina E."/>
            <person name="Smedile F."/>
            <person name="La Spada G."/>
            <person name="La Cono V."/>
            <person name="Yakimov M.M."/>
        </authorList>
    </citation>
    <scope>NUCLEOTIDE SEQUENCE [LARGE SCALE GENOMIC DNA]</scope>
    <source>
        <strain evidence="4">AArc-Mg</strain>
    </source>
</reference>
<proteinExistence type="predicted"/>
<keyword evidence="4" id="KW-1185">Reference proteome</keyword>
<reference evidence="5" key="1">
    <citation type="submission" date="2017-10" db="EMBL/GenBank/DDBJ databases">
        <title>Phenotypic and genomic properties of facultatively anaerobic sulfur-reducing natronoarchaea from hypersaline soda lakes.</title>
        <authorList>
            <person name="Sorokin D.Y."/>
            <person name="Kublanov I.V."/>
            <person name="Roman P."/>
            <person name="Sinninghe Damste J.S."/>
            <person name="Golyshin P.N."/>
            <person name="Rojo D."/>
            <person name="Ciordia S."/>
            <person name="Mena Md.C."/>
            <person name="Ferrer M."/>
            <person name="Messina E."/>
            <person name="Smedile F."/>
            <person name="La Spada G."/>
            <person name="La Cono V."/>
            <person name="Yakimov M.M."/>
        </authorList>
    </citation>
    <scope>NUCLEOTIDE SEQUENCE [LARGE SCALE GENOMIC DNA]</scope>
    <source>
        <strain evidence="5">AArc1</strain>
    </source>
</reference>